<evidence type="ECO:0000256" key="6">
    <source>
        <dbReference type="ARBA" id="ARBA00023136"/>
    </source>
</evidence>
<proteinExistence type="inferred from homology"/>
<feature type="transmembrane region" description="Helical" evidence="9">
    <location>
        <begin position="121"/>
        <end position="143"/>
    </location>
</feature>
<evidence type="ECO:0000256" key="9">
    <source>
        <dbReference type="SAM" id="Phobius"/>
    </source>
</evidence>
<dbReference type="CDD" id="cd00637">
    <property type="entry name" value="7tm_classA_rhodopsin-like"/>
    <property type="match status" value="1"/>
</dbReference>
<feature type="transmembrane region" description="Helical" evidence="9">
    <location>
        <begin position="6"/>
        <end position="25"/>
    </location>
</feature>
<keyword evidence="12" id="KW-1185">Reference proteome</keyword>
<feature type="transmembrane region" description="Helical" evidence="9">
    <location>
        <begin position="37"/>
        <end position="59"/>
    </location>
</feature>
<dbReference type="PROSITE" id="PS50262">
    <property type="entry name" value="G_PROTEIN_RECEP_F1_2"/>
    <property type="match status" value="1"/>
</dbReference>
<dbReference type="Proteomes" id="UP000288716">
    <property type="component" value="Unassembled WGS sequence"/>
</dbReference>
<dbReference type="AlphaFoldDB" id="A0A443RZK6"/>
<evidence type="ECO:0000256" key="5">
    <source>
        <dbReference type="ARBA" id="ARBA00023040"/>
    </source>
</evidence>
<evidence type="ECO:0000313" key="12">
    <source>
        <dbReference type="Proteomes" id="UP000288716"/>
    </source>
</evidence>
<protein>
    <recommendedName>
        <fullName evidence="10">G-protein coupled receptors family 1 profile domain-containing protein</fullName>
    </recommendedName>
</protein>
<sequence length="206" mass="23202">MALSDAMAGFIIIVQYYFCSSYFYENYGTDVCSSSQIIISSTYFVSSFTMTTIACDRFLGIVAKPLGVSSKPVKKIIVIWILGFLFSLPFCSIVIIPEFFTKTKIFSLRILHNNKSDEKLIRIRIVVVFVVQFLLPLLVTTFANECCQNETDYRNSTIVTSIEIQSTKGEINANVCANRWLIYAGLVAVSLGKHVLFDNWCKYGAI</sequence>
<dbReference type="VEuPathDB" id="VectorBase:LDEU011358"/>
<evidence type="ECO:0000256" key="2">
    <source>
        <dbReference type="ARBA" id="ARBA00010663"/>
    </source>
</evidence>
<gene>
    <name evidence="11" type="ORF">B4U80_14238</name>
</gene>
<dbReference type="SUPFAM" id="SSF81321">
    <property type="entry name" value="Family A G protein-coupled receptor-like"/>
    <property type="match status" value="1"/>
</dbReference>
<evidence type="ECO:0000256" key="7">
    <source>
        <dbReference type="ARBA" id="ARBA00023170"/>
    </source>
</evidence>
<dbReference type="GO" id="GO:0005886">
    <property type="term" value="C:plasma membrane"/>
    <property type="evidence" value="ECO:0007669"/>
    <property type="project" value="TreeGrafter"/>
</dbReference>
<evidence type="ECO:0000256" key="4">
    <source>
        <dbReference type="ARBA" id="ARBA00022989"/>
    </source>
</evidence>
<keyword evidence="5" id="KW-0297">G-protein coupled receptor</keyword>
<evidence type="ECO:0000256" key="3">
    <source>
        <dbReference type="ARBA" id="ARBA00022692"/>
    </source>
</evidence>
<dbReference type="PANTHER" id="PTHR45695:SF9">
    <property type="entry name" value="LEUCOKININ RECEPTOR"/>
    <property type="match status" value="1"/>
</dbReference>
<dbReference type="EMBL" id="NCKV01016105">
    <property type="protein sequence ID" value="RWS20683.1"/>
    <property type="molecule type" value="Genomic_DNA"/>
</dbReference>
<keyword evidence="6 9" id="KW-0472">Membrane</keyword>
<feature type="transmembrane region" description="Helical" evidence="9">
    <location>
        <begin position="79"/>
        <end position="100"/>
    </location>
</feature>
<organism evidence="11 12">
    <name type="scientific">Leptotrombidium deliense</name>
    <dbReference type="NCBI Taxonomy" id="299467"/>
    <lineage>
        <taxon>Eukaryota</taxon>
        <taxon>Metazoa</taxon>
        <taxon>Ecdysozoa</taxon>
        <taxon>Arthropoda</taxon>
        <taxon>Chelicerata</taxon>
        <taxon>Arachnida</taxon>
        <taxon>Acari</taxon>
        <taxon>Acariformes</taxon>
        <taxon>Trombidiformes</taxon>
        <taxon>Prostigmata</taxon>
        <taxon>Anystina</taxon>
        <taxon>Parasitengona</taxon>
        <taxon>Trombiculoidea</taxon>
        <taxon>Trombiculidae</taxon>
        <taxon>Leptotrombidium</taxon>
    </lineage>
</organism>
<keyword evidence="4 9" id="KW-1133">Transmembrane helix</keyword>
<keyword evidence="8" id="KW-0807">Transducer</keyword>
<evidence type="ECO:0000259" key="10">
    <source>
        <dbReference type="PROSITE" id="PS50262"/>
    </source>
</evidence>
<comment type="similarity">
    <text evidence="2">Belongs to the G-protein coupled receptor 1 family.</text>
</comment>
<dbReference type="InterPro" id="IPR017452">
    <property type="entry name" value="GPCR_Rhodpsn_7TM"/>
</dbReference>
<reference evidence="11 12" key="1">
    <citation type="journal article" date="2018" name="Gigascience">
        <title>Genomes of trombidid mites reveal novel predicted allergens and laterally-transferred genes associated with secondary metabolism.</title>
        <authorList>
            <person name="Dong X."/>
            <person name="Chaisiri K."/>
            <person name="Xia D."/>
            <person name="Armstrong S.D."/>
            <person name="Fang Y."/>
            <person name="Donnelly M.J."/>
            <person name="Kadowaki T."/>
            <person name="McGarry J.W."/>
            <person name="Darby A.C."/>
            <person name="Makepeace B.L."/>
        </authorList>
    </citation>
    <scope>NUCLEOTIDE SEQUENCE [LARGE SCALE GENOMIC DNA]</scope>
    <source>
        <strain evidence="11">UoL-UT</strain>
    </source>
</reference>
<dbReference type="PANTHER" id="PTHR45695">
    <property type="entry name" value="LEUCOKININ RECEPTOR-RELATED"/>
    <property type="match status" value="1"/>
</dbReference>
<dbReference type="PROSITE" id="PS00237">
    <property type="entry name" value="G_PROTEIN_RECEP_F1_1"/>
    <property type="match status" value="1"/>
</dbReference>
<keyword evidence="3 9" id="KW-0812">Transmembrane</keyword>
<evidence type="ECO:0000256" key="1">
    <source>
        <dbReference type="ARBA" id="ARBA00004141"/>
    </source>
</evidence>
<feature type="domain" description="G-protein coupled receptors family 1 profile" evidence="10">
    <location>
        <begin position="1"/>
        <end position="142"/>
    </location>
</feature>
<comment type="caution">
    <text evidence="11">The sequence shown here is derived from an EMBL/GenBank/DDBJ whole genome shotgun (WGS) entry which is preliminary data.</text>
</comment>
<dbReference type="Gene3D" id="1.20.1070.10">
    <property type="entry name" value="Rhodopsin 7-helix transmembrane proteins"/>
    <property type="match status" value="1"/>
</dbReference>
<accession>A0A443RZK6</accession>
<name>A0A443RZK6_9ACAR</name>
<dbReference type="OrthoDB" id="6022667at2759"/>
<comment type="subcellular location">
    <subcellularLocation>
        <location evidence="1">Membrane</location>
        <topology evidence="1">Multi-pass membrane protein</topology>
    </subcellularLocation>
</comment>
<dbReference type="InterPro" id="IPR000276">
    <property type="entry name" value="GPCR_Rhodpsn"/>
</dbReference>
<evidence type="ECO:0000256" key="8">
    <source>
        <dbReference type="ARBA" id="ARBA00023224"/>
    </source>
</evidence>
<dbReference type="Pfam" id="PF00001">
    <property type="entry name" value="7tm_1"/>
    <property type="match status" value="1"/>
</dbReference>
<dbReference type="GO" id="GO:0004930">
    <property type="term" value="F:G protein-coupled receptor activity"/>
    <property type="evidence" value="ECO:0007669"/>
    <property type="project" value="UniProtKB-KW"/>
</dbReference>
<evidence type="ECO:0000313" key="11">
    <source>
        <dbReference type="EMBL" id="RWS20683.1"/>
    </source>
</evidence>
<keyword evidence="7" id="KW-0675">Receptor</keyword>